<dbReference type="Pfam" id="PF00276">
    <property type="entry name" value="Ribosomal_L23"/>
    <property type="match status" value="1"/>
</dbReference>
<keyword evidence="4" id="KW-0699">rRNA-binding</keyword>
<dbReference type="GO" id="GO:1990904">
    <property type="term" value="C:ribonucleoprotein complex"/>
    <property type="evidence" value="ECO:0007669"/>
    <property type="project" value="UniProtKB-KW"/>
</dbReference>
<comment type="similarity">
    <text evidence="1 4">Belongs to the universal ribosomal protein uL23 family.</text>
</comment>
<keyword evidence="2 4" id="KW-0689">Ribosomal protein</keyword>
<name>A0A1G2KPY5_9BACT</name>
<comment type="caution">
    <text evidence="5">The sequence shown here is derived from an EMBL/GenBank/DDBJ whole genome shotgun (WGS) entry which is preliminary data.</text>
</comment>
<evidence type="ECO:0000256" key="3">
    <source>
        <dbReference type="ARBA" id="ARBA00023274"/>
    </source>
</evidence>
<dbReference type="InterPro" id="IPR012677">
    <property type="entry name" value="Nucleotide-bd_a/b_plait_sf"/>
</dbReference>
<dbReference type="Gene3D" id="3.30.70.330">
    <property type="match status" value="1"/>
</dbReference>
<keyword evidence="3 4" id="KW-0687">Ribonucleoprotein</keyword>
<comment type="subunit">
    <text evidence="4">Part of the 50S ribosomal subunit. Contacts protein L29, and trigger factor when it is bound to the ribosome.</text>
</comment>
<dbReference type="InterPro" id="IPR013025">
    <property type="entry name" value="Ribosomal_uL23-like"/>
</dbReference>
<dbReference type="AlphaFoldDB" id="A0A1G2KPY5"/>
<comment type="function">
    <text evidence="4">One of the early assembly proteins it binds 23S rRNA. One of the proteins that surrounds the polypeptide exit tunnel on the outside of the ribosome. Forms the main docking site for trigger factor binding to the ribosome.</text>
</comment>
<dbReference type="EMBL" id="MHQK01000027">
    <property type="protein sequence ID" value="OHA01467.1"/>
    <property type="molecule type" value="Genomic_DNA"/>
</dbReference>
<evidence type="ECO:0000256" key="4">
    <source>
        <dbReference type="HAMAP-Rule" id="MF_01369"/>
    </source>
</evidence>
<keyword evidence="4" id="KW-0694">RNA-binding</keyword>
<protein>
    <recommendedName>
        <fullName evidence="4">Large ribosomal subunit protein uL23</fullName>
    </recommendedName>
</protein>
<reference evidence="5 6" key="1">
    <citation type="journal article" date="2016" name="Nat. Commun.">
        <title>Thousands of microbial genomes shed light on interconnected biogeochemical processes in an aquifer system.</title>
        <authorList>
            <person name="Anantharaman K."/>
            <person name="Brown C.T."/>
            <person name="Hug L.A."/>
            <person name="Sharon I."/>
            <person name="Castelle C.J."/>
            <person name="Probst A.J."/>
            <person name="Thomas B.C."/>
            <person name="Singh A."/>
            <person name="Wilkins M.J."/>
            <person name="Karaoz U."/>
            <person name="Brodie E.L."/>
            <person name="Williams K.H."/>
            <person name="Hubbard S.S."/>
            <person name="Banfield J.F."/>
        </authorList>
    </citation>
    <scope>NUCLEOTIDE SEQUENCE [LARGE SCALE GENOMIC DNA]</scope>
</reference>
<proteinExistence type="inferred from homology"/>
<evidence type="ECO:0000313" key="5">
    <source>
        <dbReference type="EMBL" id="OHA01467.1"/>
    </source>
</evidence>
<dbReference type="InterPro" id="IPR012678">
    <property type="entry name" value="Ribosomal_uL23/eL15/eS24_sf"/>
</dbReference>
<sequence>MGVLVSPHLTEKTVAAGHNGTYTFRLQPGANKFMVRRAIEDRYGVNVVSVRIVKAKSKIRHMGRRSGIVPGFTKAMVTLVKGQSIEVGA</sequence>
<dbReference type="SUPFAM" id="SSF54189">
    <property type="entry name" value="Ribosomal proteins S24e, L23 and L15e"/>
    <property type="match status" value="1"/>
</dbReference>
<evidence type="ECO:0000256" key="2">
    <source>
        <dbReference type="ARBA" id="ARBA00022980"/>
    </source>
</evidence>
<dbReference type="GO" id="GO:0019843">
    <property type="term" value="F:rRNA binding"/>
    <property type="evidence" value="ECO:0007669"/>
    <property type="project" value="UniProtKB-UniRule"/>
</dbReference>
<dbReference type="GO" id="GO:0006412">
    <property type="term" value="P:translation"/>
    <property type="evidence" value="ECO:0007669"/>
    <property type="project" value="UniProtKB-UniRule"/>
</dbReference>
<dbReference type="GO" id="GO:0005840">
    <property type="term" value="C:ribosome"/>
    <property type="evidence" value="ECO:0007669"/>
    <property type="project" value="UniProtKB-KW"/>
</dbReference>
<evidence type="ECO:0000256" key="1">
    <source>
        <dbReference type="ARBA" id="ARBA00006700"/>
    </source>
</evidence>
<accession>A0A1G2KPY5</accession>
<dbReference type="GO" id="GO:0003735">
    <property type="term" value="F:structural constituent of ribosome"/>
    <property type="evidence" value="ECO:0007669"/>
    <property type="project" value="InterPro"/>
</dbReference>
<dbReference type="Proteomes" id="UP000178710">
    <property type="component" value="Unassembled WGS sequence"/>
</dbReference>
<dbReference type="HAMAP" id="MF_01369_B">
    <property type="entry name" value="Ribosomal_uL23_B"/>
    <property type="match status" value="1"/>
</dbReference>
<evidence type="ECO:0000313" key="6">
    <source>
        <dbReference type="Proteomes" id="UP000178710"/>
    </source>
</evidence>
<gene>
    <name evidence="4" type="primary">rplW</name>
    <name evidence="5" type="ORF">A3C12_03115</name>
</gene>
<organism evidence="5 6">
    <name type="scientific">Candidatus Sungbacteria bacterium RIFCSPHIGHO2_02_FULL_49_20</name>
    <dbReference type="NCBI Taxonomy" id="1802272"/>
    <lineage>
        <taxon>Bacteria</taxon>
        <taxon>Candidatus Sungiibacteriota</taxon>
    </lineage>
</organism>